<dbReference type="PANTHER" id="PTHR45646">
    <property type="entry name" value="SERINE/THREONINE-PROTEIN KINASE DOA-RELATED"/>
    <property type="match status" value="1"/>
</dbReference>
<keyword evidence="5 6" id="KW-0067">ATP-binding</keyword>
<evidence type="ECO:0000259" key="7">
    <source>
        <dbReference type="PROSITE" id="PS50011"/>
    </source>
</evidence>
<dbReference type="GO" id="GO:0005524">
    <property type="term" value="F:ATP binding"/>
    <property type="evidence" value="ECO:0007669"/>
    <property type="project" value="UniProtKB-UniRule"/>
</dbReference>
<comment type="caution">
    <text evidence="8">The sequence shown here is derived from an EMBL/GenBank/DDBJ whole genome shotgun (WGS) entry which is preliminary data.</text>
</comment>
<dbReference type="GO" id="GO:0005634">
    <property type="term" value="C:nucleus"/>
    <property type="evidence" value="ECO:0007669"/>
    <property type="project" value="TreeGrafter"/>
</dbReference>
<evidence type="ECO:0000256" key="3">
    <source>
        <dbReference type="ARBA" id="ARBA00022741"/>
    </source>
</evidence>
<reference evidence="8 9" key="1">
    <citation type="journal article" date="2020" name="bioRxiv">
        <title>Whole genome comparisons of ergot fungi reveals the divergence and evolution of species within the genus Claviceps are the result of varying mechanisms driving genome evolution and host range expansion.</title>
        <authorList>
            <person name="Wyka S.A."/>
            <person name="Mondo S.J."/>
            <person name="Liu M."/>
            <person name="Dettman J."/>
            <person name="Nalam V."/>
            <person name="Broders K.D."/>
        </authorList>
    </citation>
    <scope>NUCLEOTIDE SEQUENCE [LARGE SCALE GENOMIC DNA]</scope>
    <source>
        <strain evidence="8 9">Clav52</strain>
    </source>
</reference>
<evidence type="ECO:0000256" key="4">
    <source>
        <dbReference type="ARBA" id="ARBA00022777"/>
    </source>
</evidence>
<dbReference type="PROSITE" id="PS00107">
    <property type="entry name" value="PROTEIN_KINASE_ATP"/>
    <property type="match status" value="1"/>
</dbReference>
<dbReference type="InterPro" id="IPR051175">
    <property type="entry name" value="CLK_kinases"/>
</dbReference>
<sequence>MSLYSRSWKKLCSPGFQPTSAFQRSPILKPSPAWKPLDFPRKGIAIVSADEKIEEENLLDYATSRYYPVVGKLGFGTTSTVWLARDLTAGQHVALKLYVESDFSDISLDNELKAYERIQNTSIKHPGRYAVRSLLDSFYIDGPNGRHQCLVHPPLWDDVYGVRHRNPARRFPEPVMAFVLERLFQALDLLHQECHIAHTDIQEGNLLFNAEKSVLRDFEQEELDNPSPRKELDGKIIYQSRELGPAYEVSRLVLSDFGSSMRLDDGIEHLEDIQPDVYRAPEVILQIPWTSSVDIWNAGCLIWDCFQGGHLFTGREPEFETYRSRAHLAEIIALLGPPPPSLLARADLRSKFFSDTGKSCVALDSFALSNTGLIGNFRAGISLPEPKTLKQRKKFLKGEDKECFLRLMRKMLQWEPEKRSSAKELLKDEWILKHIQ</sequence>
<dbReference type="PANTHER" id="PTHR45646:SF11">
    <property type="entry name" value="SERINE_THREONINE-PROTEIN KINASE DOA"/>
    <property type="match status" value="1"/>
</dbReference>
<evidence type="ECO:0000313" key="8">
    <source>
        <dbReference type="EMBL" id="KAG6287357.1"/>
    </source>
</evidence>
<dbReference type="Pfam" id="PF00069">
    <property type="entry name" value="Pkinase"/>
    <property type="match status" value="1"/>
</dbReference>
<keyword evidence="2" id="KW-0808">Transferase</keyword>
<evidence type="ECO:0000256" key="5">
    <source>
        <dbReference type="ARBA" id="ARBA00022840"/>
    </source>
</evidence>
<dbReference type="AlphaFoldDB" id="A0A9P7QFT5"/>
<proteinExistence type="predicted"/>
<evidence type="ECO:0000256" key="2">
    <source>
        <dbReference type="ARBA" id="ARBA00022679"/>
    </source>
</evidence>
<dbReference type="Gene3D" id="3.30.200.20">
    <property type="entry name" value="Phosphorylase Kinase, domain 1"/>
    <property type="match status" value="1"/>
</dbReference>
<feature type="domain" description="Protein kinase" evidence="7">
    <location>
        <begin position="67"/>
        <end position="431"/>
    </location>
</feature>
<keyword evidence="4" id="KW-0418">Kinase</keyword>
<organism evidence="8 9">
    <name type="scientific">Claviceps aff. purpurea</name>
    <dbReference type="NCBI Taxonomy" id="1967640"/>
    <lineage>
        <taxon>Eukaryota</taxon>
        <taxon>Fungi</taxon>
        <taxon>Dikarya</taxon>
        <taxon>Ascomycota</taxon>
        <taxon>Pezizomycotina</taxon>
        <taxon>Sordariomycetes</taxon>
        <taxon>Hypocreomycetidae</taxon>
        <taxon>Hypocreales</taxon>
        <taxon>Clavicipitaceae</taxon>
        <taxon>Claviceps</taxon>
    </lineage>
</organism>
<accession>A0A9P7QFT5</accession>
<feature type="binding site" evidence="6">
    <location>
        <position position="96"/>
    </location>
    <ligand>
        <name>ATP</name>
        <dbReference type="ChEBI" id="CHEBI:30616"/>
    </ligand>
</feature>
<dbReference type="InterPro" id="IPR000719">
    <property type="entry name" value="Prot_kinase_dom"/>
</dbReference>
<dbReference type="SMART" id="SM00220">
    <property type="entry name" value="S_TKc"/>
    <property type="match status" value="1"/>
</dbReference>
<dbReference type="GO" id="GO:0004674">
    <property type="term" value="F:protein serine/threonine kinase activity"/>
    <property type="evidence" value="ECO:0007669"/>
    <property type="project" value="UniProtKB-KW"/>
</dbReference>
<evidence type="ECO:0000256" key="1">
    <source>
        <dbReference type="ARBA" id="ARBA00022527"/>
    </source>
</evidence>
<dbReference type="GO" id="GO:0043484">
    <property type="term" value="P:regulation of RNA splicing"/>
    <property type="evidence" value="ECO:0007669"/>
    <property type="project" value="TreeGrafter"/>
</dbReference>
<evidence type="ECO:0000313" key="9">
    <source>
        <dbReference type="Proteomes" id="UP000707071"/>
    </source>
</evidence>
<dbReference type="EMBL" id="SRRH01000553">
    <property type="protein sequence ID" value="KAG6287357.1"/>
    <property type="molecule type" value="Genomic_DNA"/>
</dbReference>
<dbReference type="InterPro" id="IPR017441">
    <property type="entry name" value="Protein_kinase_ATP_BS"/>
</dbReference>
<protein>
    <recommendedName>
        <fullName evidence="7">Protein kinase domain-containing protein</fullName>
    </recommendedName>
</protein>
<gene>
    <name evidence="8" type="ORF">E4U09_006203</name>
</gene>
<keyword evidence="1" id="KW-0723">Serine/threonine-protein kinase</keyword>
<dbReference type="PROSITE" id="PS50011">
    <property type="entry name" value="PROTEIN_KINASE_DOM"/>
    <property type="match status" value="1"/>
</dbReference>
<dbReference type="Gene3D" id="1.10.510.10">
    <property type="entry name" value="Transferase(Phosphotransferase) domain 1"/>
    <property type="match status" value="1"/>
</dbReference>
<dbReference type="InterPro" id="IPR011009">
    <property type="entry name" value="Kinase-like_dom_sf"/>
</dbReference>
<name>A0A9P7QFT5_9HYPO</name>
<dbReference type="SUPFAM" id="SSF56112">
    <property type="entry name" value="Protein kinase-like (PK-like)"/>
    <property type="match status" value="1"/>
</dbReference>
<keyword evidence="3 6" id="KW-0547">Nucleotide-binding</keyword>
<keyword evidence="9" id="KW-1185">Reference proteome</keyword>
<dbReference type="Proteomes" id="UP000707071">
    <property type="component" value="Unassembled WGS sequence"/>
</dbReference>
<evidence type="ECO:0000256" key="6">
    <source>
        <dbReference type="PROSITE-ProRule" id="PRU10141"/>
    </source>
</evidence>